<evidence type="ECO:0000259" key="1">
    <source>
        <dbReference type="PROSITE" id="PS50835"/>
    </source>
</evidence>
<dbReference type="SUPFAM" id="SSF48726">
    <property type="entry name" value="Immunoglobulin"/>
    <property type="match status" value="1"/>
</dbReference>
<feature type="domain" description="Ig-like" evidence="1">
    <location>
        <begin position="90"/>
        <end position="195"/>
    </location>
</feature>
<sequence>LLIQVIWERTDLIYPLAVGTHVFPPDPRIVVLCPHEALSQLTIFNATKSDAKTYRCRSSPQVPSNCANQTCGEKEDPFEQTFRAIYGKKPSLAMQAMDSDVSTSNVKTSVTILGPQLAFYGMPLELICRANFSSMEAKRDPLISLEWYHNGVRRRTSRVQSGGTFISSRWVDSNLLESRLLITWISEKEAGRWNCVERSRINRRRLVNDSVPTPSMSFDQLNLQIIETNVFLRVSPS</sequence>
<dbReference type="InterPro" id="IPR007110">
    <property type="entry name" value="Ig-like_dom"/>
</dbReference>
<name>A0A0R3WPN3_HYDTA</name>
<dbReference type="InterPro" id="IPR013783">
    <property type="entry name" value="Ig-like_fold"/>
</dbReference>
<dbReference type="Gene3D" id="2.60.40.10">
    <property type="entry name" value="Immunoglobulins"/>
    <property type="match status" value="2"/>
</dbReference>
<proteinExistence type="predicted"/>
<protein>
    <submittedName>
        <fullName evidence="2">Ig-like domain-containing protein</fullName>
    </submittedName>
</protein>
<dbReference type="InterPro" id="IPR036179">
    <property type="entry name" value="Ig-like_dom_sf"/>
</dbReference>
<organism evidence="2">
    <name type="scientific">Hydatigena taeniaeformis</name>
    <name type="common">Feline tapeworm</name>
    <name type="synonym">Taenia taeniaeformis</name>
    <dbReference type="NCBI Taxonomy" id="6205"/>
    <lineage>
        <taxon>Eukaryota</taxon>
        <taxon>Metazoa</taxon>
        <taxon>Spiralia</taxon>
        <taxon>Lophotrochozoa</taxon>
        <taxon>Platyhelminthes</taxon>
        <taxon>Cestoda</taxon>
        <taxon>Eucestoda</taxon>
        <taxon>Cyclophyllidea</taxon>
        <taxon>Taeniidae</taxon>
        <taxon>Hydatigera</taxon>
    </lineage>
</organism>
<evidence type="ECO:0000313" key="2">
    <source>
        <dbReference type="WBParaSite" id="TTAC_0000272301-mRNA-1"/>
    </source>
</evidence>
<dbReference type="PROSITE" id="PS50835">
    <property type="entry name" value="IG_LIKE"/>
    <property type="match status" value="1"/>
</dbReference>
<reference evidence="2" key="1">
    <citation type="submission" date="2017-02" db="UniProtKB">
        <authorList>
            <consortium name="WormBaseParasite"/>
        </authorList>
    </citation>
    <scope>IDENTIFICATION</scope>
</reference>
<accession>A0A0R3WPN3</accession>
<dbReference type="AlphaFoldDB" id="A0A0R3WPN3"/>
<dbReference type="STRING" id="6205.A0A0R3WPN3"/>
<dbReference type="WBParaSite" id="TTAC_0000272301-mRNA-1">
    <property type="protein sequence ID" value="TTAC_0000272301-mRNA-1"/>
    <property type="gene ID" value="TTAC_0000272301"/>
</dbReference>